<feature type="domain" description="Cytidyltransferase-like" evidence="4">
    <location>
        <begin position="5"/>
        <end position="131"/>
    </location>
</feature>
<dbReference type="NCBIfam" id="NF002243">
    <property type="entry name" value="PRK01153.1"/>
    <property type="match status" value="1"/>
</dbReference>
<dbReference type="Pfam" id="PF01467">
    <property type="entry name" value="CTP_transf_like"/>
    <property type="match status" value="1"/>
</dbReference>
<dbReference type="PANTHER" id="PTHR21342">
    <property type="entry name" value="PHOSPHOPANTETHEINE ADENYLYLTRANSFERASE"/>
    <property type="match status" value="1"/>
</dbReference>
<dbReference type="PANTHER" id="PTHR21342:SF0">
    <property type="entry name" value="BIFUNCTIONAL NMN ADENYLYLTRANSFERASE_NUDIX HYDROLASE"/>
    <property type="match status" value="1"/>
</dbReference>
<name>A0A0F9K9D7_9ZZZZ</name>
<proteinExistence type="inferred from homology"/>
<dbReference type="SUPFAM" id="SSF52374">
    <property type="entry name" value="Nucleotidylyl transferase"/>
    <property type="match status" value="1"/>
</dbReference>
<evidence type="ECO:0000256" key="1">
    <source>
        <dbReference type="ARBA" id="ARBA00010124"/>
    </source>
</evidence>
<evidence type="ECO:0000256" key="3">
    <source>
        <dbReference type="ARBA" id="ARBA00022695"/>
    </source>
</evidence>
<dbReference type="HAMAP" id="MF_00243">
    <property type="entry name" value="NMN_adenylyltr"/>
    <property type="match status" value="1"/>
</dbReference>
<reference evidence="5" key="1">
    <citation type="journal article" date="2015" name="Nature">
        <title>Complex archaea that bridge the gap between prokaryotes and eukaryotes.</title>
        <authorList>
            <person name="Spang A."/>
            <person name="Saw J.H."/>
            <person name="Jorgensen S.L."/>
            <person name="Zaremba-Niedzwiedzka K."/>
            <person name="Martijn J."/>
            <person name="Lind A.E."/>
            <person name="van Eijk R."/>
            <person name="Schleper C."/>
            <person name="Guy L."/>
            <person name="Ettema T.J."/>
        </authorList>
    </citation>
    <scope>NUCLEOTIDE SEQUENCE</scope>
</reference>
<evidence type="ECO:0000256" key="2">
    <source>
        <dbReference type="ARBA" id="ARBA00022679"/>
    </source>
</evidence>
<evidence type="ECO:0000313" key="5">
    <source>
        <dbReference type="EMBL" id="KKM78593.1"/>
    </source>
</evidence>
<dbReference type="NCBIfam" id="TIGR00125">
    <property type="entry name" value="cyt_tran_rel"/>
    <property type="match status" value="1"/>
</dbReference>
<evidence type="ECO:0000259" key="4">
    <source>
        <dbReference type="Pfam" id="PF01467"/>
    </source>
</evidence>
<dbReference type="EMBL" id="LAZR01008470">
    <property type="protein sequence ID" value="KKM78593.1"/>
    <property type="molecule type" value="Genomic_DNA"/>
</dbReference>
<comment type="similarity">
    <text evidence="1">Belongs to the archaeal NMN adenylyltransferase family.</text>
</comment>
<protein>
    <recommendedName>
        <fullName evidence="4">Cytidyltransferase-like domain-containing protein</fullName>
    </recommendedName>
</protein>
<gene>
    <name evidence="5" type="ORF">LCGC14_1358440</name>
</gene>
<accession>A0A0F9K9D7</accession>
<dbReference type="Gene3D" id="3.40.50.620">
    <property type="entry name" value="HUPs"/>
    <property type="match status" value="1"/>
</dbReference>
<keyword evidence="3" id="KW-0548">Nucleotidyltransferase</keyword>
<dbReference type="GO" id="GO:0005737">
    <property type="term" value="C:cytoplasm"/>
    <property type="evidence" value="ECO:0007669"/>
    <property type="project" value="InterPro"/>
</dbReference>
<sequence length="164" mass="18800">MNGLLIGRFQPFHLGHLDALKFSLSKVEKLWIGIGSSNKPNQKQNPFSADERKQMILSSIDESISDRIQIFYIPDLENHEKWIEIIDTTLPKFDVVFSNDGLTQFLYSKRGIKVISVPFTDRDVLSGTNIRDKINSNQKWENLVPEGTKKILQELGVNDRLKSL</sequence>
<dbReference type="InterPro" id="IPR014729">
    <property type="entry name" value="Rossmann-like_a/b/a_fold"/>
</dbReference>
<keyword evidence="2" id="KW-0808">Transferase</keyword>
<comment type="caution">
    <text evidence="5">The sequence shown here is derived from an EMBL/GenBank/DDBJ whole genome shotgun (WGS) entry which is preliminary data.</text>
</comment>
<dbReference type="InterPro" id="IPR004821">
    <property type="entry name" value="Cyt_trans-like"/>
</dbReference>
<organism evidence="5">
    <name type="scientific">marine sediment metagenome</name>
    <dbReference type="NCBI Taxonomy" id="412755"/>
    <lineage>
        <taxon>unclassified sequences</taxon>
        <taxon>metagenomes</taxon>
        <taxon>ecological metagenomes</taxon>
    </lineage>
</organism>
<dbReference type="AlphaFoldDB" id="A0A0F9K9D7"/>
<dbReference type="GO" id="GO:0009435">
    <property type="term" value="P:NAD+ biosynthetic process"/>
    <property type="evidence" value="ECO:0007669"/>
    <property type="project" value="InterPro"/>
</dbReference>
<dbReference type="GO" id="GO:0000309">
    <property type="term" value="F:nicotinamide-nucleotide adenylyltransferase activity"/>
    <property type="evidence" value="ECO:0007669"/>
    <property type="project" value="InterPro"/>
</dbReference>
<dbReference type="InterPro" id="IPR006418">
    <property type="entry name" value="NMN_Atrans_arc"/>
</dbReference>